<accession>A0A0V1H523</accession>
<feature type="transmembrane region" description="Helical" evidence="1">
    <location>
        <begin position="33"/>
        <end position="57"/>
    </location>
</feature>
<keyword evidence="1" id="KW-0472">Membrane</keyword>
<keyword evidence="1" id="KW-1133">Transmembrane helix</keyword>
<evidence type="ECO:0000256" key="1">
    <source>
        <dbReference type="SAM" id="Phobius"/>
    </source>
</evidence>
<comment type="caution">
    <text evidence="2">The sequence shown here is derived from an EMBL/GenBank/DDBJ whole genome shotgun (WGS) entry which is preliminary data.</text>
</comment>
<organism evidence="2 3">
    <name type="scientific">Trichinella zimbabwensis</name>
    <dbReference type="NCBI Taxonomy" id="268475"/>
    <lineage>
        <taxon>Eukaryota</taxon>
        <taxon>Metazoa</taxon>
        <taxon>Ecdysozoa</taxon>
        <taxon>Nematoda</taxon>
        <taxon>Enoplea</taxon>
        <taxon>Dorylaimia</taxon>
        <taxon>Trichinellida</taxon>
        <taxon>Trichinellidae</taxon>
        <taxon>Trichinella</taxon>
    </lineage>
</organism>
<protein>
    <recommendedName>
        <fullName evidence="4">Palmitoyltransferase</fullName>
    </recommendedName>
</protein>
<reference evidence="2 3" key="1">
    <citation type="submission" date="2015-01" db="EMBL/GenBank/DDBJ databases">
        <title>Evolution of Trichinella species and genotypes.</title>
        <authorList>
            <person name="Korhonen P.K."/>
            <person name="Edoardo P."/>
            <person name="Giuseppe L.R."/>
            <person name="Gasser R.B."/>
        </authorList>
    </citation>
    <scope>NUCLEOTIDE SEQUENCE [LARGE SCALE GENOMIC DNA]</scope>
    <source>
        <strain evidence="2">ISS1029</strain>
    </source>
</reference>
<name>A0A0V1H523_9BILA</name>
<sequence>MVIIILFFTVPKFLNLTDGRFILCGKAISESTWLTLTASIVIISFTIAALSLHLLFFHIKLMNQGLTTYSYVVAQRRNEEASDHENHITPIVECCFLLKRRWNMDNCLPGHSSRKQKVTKVCPILPVQKSVSQNG</sequence>
<evidence type="ECO:0000313" key="2">
    <source>
        <dbReference type="EMBL" id="KRZ05391.1"/>
    </source>
</evidence>
<keyword evidence="1" id="KW-0812">Transmembrane</keyword>
<gene>
    <name evidence="2" type="ORF">T11_4509</name>
</gene>
<evidence type="ECO:0008006" key="4">
    <source>
        <dbReference type="Google" id="ProtNLM"/>
    </source>
</evidence>
<keyword evidence="3" id="KW-1185">Reference proteome</keyword>
<dbReference type="AlphaFoldDB" id="A0A0V1H523"/>
<dbReference type="EMBL" id="JYDP01000140">
    <property type="protein sequence ID" value="KRZ05391.1"/>
    <property type="molecule type" value="Genomic_DNA"/>
</dbReference>
<proteinExistence type="predicted"/>
<evidence type="ECO:0000313" key="3">
    <source>
        <dbReference type="Proteomes" id="UP000055024"/>
    </source>
</evidence>
<dbReference type="Proteomes" id="UP000055024">
    <property type="component" value="Unassembled WGS sequence"/>
</dbReference>